<keyword evidence="3 9" id="KW-0639">Primosome</keyword>
<evidence type="ECO:0000259" key="11">
    <source>
        <dbReference type="Pfam" id="PF04104"/>
    </source>
</evidence>
<protein>
    <recommendedName>
        <fullName evidence="9">DNA primase large subunit</fullName>
    </recommendedName>
</protein>
<feature type="binding site" evidence="10">
    <location>
        <position position="283"/>
    </location>
    <ligand>
        <name>[4Fe-4S] cluster</name>
        <dbReference type="ChEBI" id="CHEBI:49883"/>
    </ligand>
</feature>
<keyword evidence="12" id="KW-0548">Nucleotidyltransferase</keyword>
<keyword evidence="5 9" id="KW-0479">Metal-binding</keyword>
<feature type="binding site" evidence="10">
    <location>
        <position position="427"/>
    </location>
    <ligand>
        <name>[4Fe-4S] cluster</name>
        <dbReference type="ChEBI" id="CHEBI:49883"/>
    </ligand>
</feature>
<dbReference type="Pfam" id="PF26466">
    <property type="entry name" value="DNA_primase_lrg_N"/>
    <property type="match status" value="1"/>
</dbReference>
<dbReference type="InterPro" id="IPR058560">
    <property type="entry name" value="DNA_primase_C"/>
</dbReference>
<evidence type="ECO:0000256" key="3">
    <source>
        <dbReference type="ARBA" id="ARBA00022515"/>
    </source>
</evidence>
<dbReference type="HOGENOM" id="CLU_026253_2_0_1"/>
<gene>
    <name evidence="12" type="ORF">O9G_005258</name>
    <name evidence="13" type="ORF">ROZALSC1DRAFT_27551</name>
</gene>
<dbReference type="PANTHER" id="PTHR10537:SF3">
    <property type="entry name" value="DNA PRIMASE LARGE SUBUNIT"/>
    <property type="match status" value="1"/>
</dbReference>
<keyword evidence="4 9" id="KW-0235">DNA replication</keyword>
<dbReference type="OrthoDB" id="421393at2759"/>
<evidence type="ECO:0000313" key="12">
    <source>
        <dbReference type="EMBL" id="EPZ34176.1"/>
    </source>
</evidence>
<feature type="domain" description="DNA primase large subunit C-terminal" evidence="11">
    <location>
        <begin position="277"/>
        <end position="450"/>
    </location>
</feature>
<comment type="similarity">
    <text evidence="1 9">Belongs to the eukaryotic-type primase large subunit family.</text>
</comment>
<evidence type="ECO:0000313" key="15">
    <source>
        <dbReference type="Proteomes" id="UP000281549"/>
    </source>
</evidence>
<proteinExistence type="inferred from homology"/>
<evidence type="ECO:0000313" key="14">
    <source>
        <dbReference type="Proteomes" id="UP000030755"/>
    </source>
</evidence>
<dbReference type="Proteomes" id="UP000281549">
    <property type="component" value="Unassembled WGS sequence"/>
</dbReference>
<evidence type="ECO:0000256" key="1">
    <source>
        <dbReference type="ARBA" id="ARBA00010564"/>
    </source>
</evidence>
<keyword evidence="14" id="KW-1185">Reference proteome</keyword>
<dbReference type="GO" id="GO:0005658">
    <property type="term" value="C:alpha DNA polymerase:primase complex"/>
    <property type="evidence" value="ECO:0007669"/>
    <property type="project" value="EnsemblFungi"/>
</dbReference>
<keyword evidence="6 9" id="KW-0408">Iron</keyword>
<keyword evidence="8 9" id="KW-0238">DNA-binding</keyword>
<dbReference type="OMA" id="RINYKPW"/>
<reference evidence="15" key="2">
    <citation type="journal article" date="2018" name="Nat. Microbiol.">
        <title>Leveraging single-cell genomics to expand the fungal tree of life.</title>
        <authorList>
            <person name="Ahrendt S.R."/>
            <person name="Quandt C.A."/>
            <person name="Ciobanu D."/>
            <person name="Clum A."/>
            <person name="Salamov A."/>
            <person name="Andreopoulos B."/>
            <person name="Cheng J.F."/>
            <person name="Woyke T."/>
            <person name="Pelin A."/>
            <person name="Henrissat B."/>
            <person name="Reynolds N.K."/>
            <person name="Benny G.L."/>
            <person name="Smith M.E."/>
            <person name="James T.Y."/>
            <person name="Grigoriev I.V."/>
        </authorList>
    </citation>
    <scope>NUCLEOTIDE SEQUENCE [LARGE SCALE GENOMIC DNA]</scope>
    <source>
        <strain evidence="15">CSF55</strain>
    </source>
</reference>
<dbReference type="InterPro" id="IPR016558">
    <property type="entry name" value="DNA_primase_lsu_euk"/>
</dbReference>
<dbReference type="GO" id="GO:0006302">
    <property type="term" value="P:double-strand break repair"/>
    <property type="evidence" value="ECO:0007669"/>
    <property type="project" value="EnsemblFungi"/>
</dbReference>
<name>A0A075AV46_ROZAC</name>
<evidence type="ECO:0000256" key="10">
    <source>
        <dbReference type="PIRSR" id="PIRSR009449-1"/>
    </source>
</evidence>
<dbReference type="GO" id="GO:0051539">
    <property type="term" value="F:4 iron, 4 sulfur cluster binding"/>
    <property type="evidence" value="ECO:0007669"/>
    <property type="project" value="UniProtKB-UniRule"/>
</dbReference>
<dbReference type="GO" id="GO:0006270">
    <property type="term" value="P:DNA replication initiation"/>
    <property type="evidence" value="ECO:0007669"/>
    <property type="project" value="EnsemblFungi"/>
</dbReference>
<accession>A0A075AV46</accession>
<feature type="binding site" evidence="10">
    <location>
        <position position="379"/>
    </location>
    <ligand>
        <name>[4Fe-4S] cluster</name>
        <dbReference type="ChEBI" id="CHEBI:49883"/>
    </ligand>
</feature>
<evidence type="ECO:0000256" key="5">
    <source>
        <dbReference type="ARBA" id="ARBA00022723"/>
    </source>
</evidence>
<reference evidence="13" key="3">
    <citation type="submission" date="2018-08" db="EMBL/GenBank/DDBJ databases">
        <title>Leveraging single-cell genomics to expand the Fungal Tree of Life.</title>
        <authorList>
            <consortium name="DOE Joint Genome Institute"/>
            <person name="Ahrendt S.R."/>
            <person name="Quandt C.A."/>
            <person name="Ciobanu D."/>
            <person name="Clum A."/>
            <person name="Salamov A."/>
            <person name="Andreopoulos B."/>
            <person name="Cheng J.-F."/>
            <person name="Woyke T."/>
            <person name="Pelin A."/>
            <person name="Henrissat B."/>
            <person name="Reynolds N."/>
            <person name="Benny G.L."/>
            <person name="Smith M.E."/>
            <person name="James T.Y."/>
            <person name="Grigoriev I.V."/>
        </authorList>
    </citation>
    <scope>NUCLEOTIDE SEQUENCE</scope>
    <source>
        <strain evidence="13">CSF55</strain>
    </source>
</reference>
<evidence type="ECO:0000256" key="6">
    <source>
        <dbReference type="ARBA" id="ARBA00023004"/>
    </source>
</evidence>
<keyword evidence="12" id="KW-0808">Transferase</keyword>
<evidence type="ECO:0000256" key="2">
    <source>
        <dbReference type="ARBA" id="ARBA00022485"/>
    </source>
</evidence>
<organism evidence="12 14">
    <name type="scientific">Rozella allomycis (strain CSF55)</name>
    <dbReference type="NCBI Taxonomy" id="988480"/>
    <lineage>
        <taxon>Eukaryota</taxon>
        <taxon>Fungi</taxon>
        <taxon>Fungi incertae sedis</taxon>
        <taxon>Cryptomycota</taxon>
        <taxon>Cryptomycota incertae sedis</taxon>
        <taxon>Rozella</taxon>
    </lineage>
</organism>
<dbReference type="Proteomes" id="UP000030755">
    <property type="component" value="Unassembled WGS sequence"/>
</dbReference>
<dbReference type="Pfam" id="PF04104">
    <property type="entry name" value="DNA_primase_lrg"/>
    <property type="match status" value="1"/>
</dbReference>
<dbReference type="AlphaFoldDB" id="A0A075AV46"/>
<dbReference type="InterPro" id="IPR007238">
    <property type="entry name" value="DNA_primase_lsu_euk/arc"/>
</dbReference>
<keyword evidence="2 9" id="KW-0004">4Fe-4S</keyword>
<dbReference type="GO" id="GO:0006269">
    <property type="term" value="P:DNA replication, synthesis of primer"/>
    <property type="evidence" value="ECO:0007669"/>
    <property type="project" value="UniProtKB-KW"/>
</dbReference>
<evidence type="ECO:0000256" key="9">
    <source>
        <dbReference type="PIRNR" id="PIRNR009449"/>
    </source>
</evidence>
<feature type="binding site" evidence="10">
    <location>
        <position position="362"/>
    </location>
    <ligand>
        <name>[4Fe-4S] cluster</name>
        <dbReference type="ChEBI" id="CHEBI:49883"/>
    </ligand>
</feature>
<evidence type="ECO:0000256" key="4">
    <source>
        <dbReference type="ARBA" id="ARBA00022705"/>
    </source>
</evidence>
<comment type="cofactor">
    <cofactor evidence="9">
        <name>[4Fe-4S] cluster</name>
        <dbReference type="ChEBI" id="CHEBI:49883"/>
    </cofactor>
    <text evidence="9">Binds 1 [4Fe-4S] cluster.</text>
</comment>
<dbReference type="GO" id="GO:0046872">
    <property type="term" value="F:metal ion binding"/>
    <property type="evidence" value="ECO:0007669"/>
    <property type="project" value="UniProtKB-UniRule"/>
</dbReference>
<evidence type="ECO:0000313" key="13">
    <source>
        <dbReference type="EMBL" id="RKP21003.1"/>
    </source>
</evidence>
<dbReference type="CDD" id="cd07322">
    <property type="entry name" value="PriL_PriS_Eukaryotic"/>
    <property type="match status" value="1"/>
</dbReference>
<dbReference type="EMBL" id="KE560978">
    <property type="protein sequence ID" value="EPZ34176.1"/>
    <property type="molecule type" value="Genomic_DNA"/>
</dbReference>
<evidence type="ECO:0000256" key="7">
    <source>
        <dbReference type="ARBA" id="ARBA00023014"/>
    </source>
</evidence>
<dbReference type="Gene3D" id="1.20.930.80">
    <property type="match status" value="1"/>
</dbReference>
<dbReference type="GO" id="GO:0005635">
    <property type="term" value="C:nuclear envelope"/>
    <property type="evidence" value="ECO:0007669"/>
    <property type="project" value="EnsemblFungi"/>
</dbReference>
<dbReference type="GO" id="GO:0003697">
    <property type="term" value="F:single-stranded DNA binding"/>
    <property type="evidence" value="ECO:0007669"/>
    <property type="project" value="EnsemblFungi"/>
</dbReference>
<comment type="function">
    <text evidence="9">DNA primase is the polymerase that synthesizes small RNA primers for the Okazaki fragments made during discontinuous DNA replication.</text>
</comment>
<dbReference type="PANTHER" id="PTHR10537">
    <property type="entry name" value="DNA PRIMASE LARGE SUBUNIT"/>
    <property type="match status" value="1"/>
</dbReference>
<dbReference type="STRING" id="988480.A0A075AV46"/>
<dbReference type="PIRSF" id="PIRSF009449">
    <property type="entry name" value="DNA_primase_large_subunit"/>
    <property type="match status" value="1"/>
</dbReference>
<reference evidence="12 14" key="1">
    <citation type="journal article" date="2013" name="Curr. Biol.">
        <title>Shared signatures of parasitism and phylogenomics unite Cryptomycota and microsporidia.</title>
        <authorList>
            <person name="James T.Y."/>
            <person name="Pelin A."/>
            <person name="Bonen L."/>
            <person name="Ahrendt S."/>
            <person name="Sain D."/>
            <person name="Corradi N."/>
            <person name="Stajich J.E."/>
        </authorList>
    </citation>
    <scope>NUCLEOTIDE SEQUENCE [LARGE SCALE GENOMIC DNA]</scope>
    <source>
        <strain evidence="12">CSF55</strain>
        <strain evidence="12">CSF55</strain>
    </source>
</reference>
<dbReference type="EMBL" id="ML004999">
    <property type="protein sequence ID" value="RKP21003.1"/>
    <property type="molecule type" value="Genomic_DNA"/>
</dbReference>
<dbReference type="GO" id="GO:0003899">
    <property type="term" value="F:DNA-directed RNA polymerase activity"/>
    <property type="evidence" value="ECO:0007669"/>
    <property type="project" value="EnsemblFungi"/>
</dbReference>
<sequence length="460" mass="53599">MLGIKRQQVQIDQDRNIHSKLSFYRTPPLKEISLDEFEDLAFTRIHLLRHVESAVIRSLRDEELKQFISKVEEKTLPLQTVQRGIDINYESQREKDNISHYILRLAFCRTDDLRKWFVTQETVLFRYRYLKSNKEEREALIKDLKLSYPVMTEEEKKSYFDFLKIATPQMNAIEAETEIFYKVPFEEASELVQKRIVYIRHGVAFVPQREILSIILYQFKLSLESDLQMCSKMLPKIEDDDRVSSIIRNLMNHSIETTDTAVSVSGSLSSGEVDKASAHFPLCMAHLHKKLREESHLKHGGRMQYGLFLKSIGLSLEEALVFWRQAFSRKITDDGFQKNYAYNIRHNYGQEGKRVSYPGYNCLKIITSNSPSAGDHHGCPFKHFGADSLRENLSRYRLPNSLSPLLNPVQVEELMGLAQKNHFQIACTRLLEYSRNEDNLETVINPAQFYELSKTSTLKK</sequence>
<evidence type="ECO:0000256" key="8">
    <source>
        <dbReference type="ARBA" id="ARBA00023125"/>
    </source>
</evidence>
<keyword evidence="7 9" id="KW-0411">Iron-sulfur</keyword>